<dbReference type="Proteomes" id="UP000324748">
    <property type="component" value="Unassembled WGS sequence"/>
</dbReference>
<evidence type="ECO:0000256" key="1">
    <source>
        <dbReference type="SAM" id="MobiDB-lite"/>
    </source>
</evidence>
<evidence type="ECO:0000313" key="2">
    <source>
        <dbReference type="EMBL" id="KAA1089493.1"/>
    </source>
</evidence>
<name>A0A5B0NL62_PUCGR</name>
<dbReference type="EMBL" id="VSWC01000093">
    <property type="protein sequence ID" value="KAA1089493.1"/>
    <property type="molecule type" value="Genomic_DNA"/>
</dbReference>
<proteinExistence type="predicted"/>
<reference evidence="2 3" key="1">
    <citation type="submission" date="2019-05" db="EMBL/GenBank/DDBJ databases">
        <title>Emergence of the Ug99 lineage of the wheat stem rust pathogen through somatic hybridization.</title>
        <authorList>
            <person name="Li F."/>
            <person name="Upadhyaya N.M."/>
            <person name="Sperschneider J."/>
            <person name="Matny O."/>
            <person name="Nguyen-Phuc H."/>
            <person name="Mago R."/>
            <person name="Raley C."/>
            <person name="Miller M.E."/>
            <person name="Silverstein K.A.T."/>
            <person name="Henningsen E."/>
            <person name="Hirsch C.D."/>
            <person name="Visser B."/>
            <person name="Pretorius Z.A."/>
            <person name="Steffenson B.J."/>
            <person name="Schwessinger B."/>
            <person name="Dodds P.N."/>
            <person name="Figueroa M."/>
        </authorList>
    </citation>
    <scope>NUCLEOTIDE SEQUENCE [LARGE SCALE GENOMIC DNA]</scope>
    <source>
        <strain evidence="2">21-0</strain>
    </source>
</reference>
<protein>
    <submittedName>
        <fullName evidence="2">Uncharacterized protein</fullName>
    </submittedName>
</protein>
<organism evidence="2 3">
    <name type="scientific">Puccinia graminis f. sp. tritici</name>
    <dbReference type="NCBI Taxonomy" id="56615"/>
    <lineage>
        <taxon>Eukaryota</taxon>
        <taxon>Fungi</taxon>
        <taxon>Dikarya</taxon>
        <taxon>Basidiomycota</taxon>
        <taxon>Pucciniomycotina</taxon>
        <taxon>Pucciniomycetes</taxon>
        <taxon>Pucciniales</taxon>
        <taxon>Pucciniaceae</taxon>
        <taxon>Puccinia</taxon>
    </lineage>
</organism>
<evidence type="ECO:0000313" key="3">
    <source>
        <dbReference type="Proteomes" id="UP000324748"/>
    </source>
</evidence>
<keyword evidence="3" id="KW-1185">Reference proteome</keyword>
<sequence length="102" mass="11220">MPSYKIVATILLENFKKILVFKLWTSQGNLQTNRGSQVDQKKARFDFESTQLIGPSSYAQEDELQTPLVLRTVPLESTRGVDQGSAPSTGAKRAGDPSIGKH</sequence>
<feature type="region of interest" description="Disordered" evidence="1">
    <location>
        <begin position="75"/>
        <end position="102"/>
    </location>
</feature>
<accession>A0A5B0NL62</accession>
<dbReference type="AlphaFoldDB" id="A0A5B0NL62"/>
<comment type="caution">
    <text evidence="2">The sequence shown here is derived from an EMBL/GenBank/DDBJ whole genome shotgun (WGS) entry which is preliminary data.</text>
</comment>
<gene>
    <name evidence="2" type="ORF">PGT21_019831</name>
</gene>